<evidence type="ECO:0000313" key="5">
    <source>
        <dbReference type="Proteomes" id="UP001194746"/>
    </source>
</evidence>
<proteinExistence type="inferred from homology"/>
<accession>A0AAD4CSN1</accession>
<dbReference type="InterPro" id="IPR050523">
    <property type="entry name" value="AKR_Detox_Biosynth"/>
</dbReference>
<comment type="caution">
    <text evidence="4">The sequence shown here is derived from an EMBL/GenBank/DDBJ whole genome shotgun (WGS) entry which is preliminary data.</text>
</comment>
<reference evidence="4" key="1">
    <citation type="journal article" date="2019" name="Beilstein J. Org. Chem.">
        <title>Nanangenines: drimane sesquiterpenoids as the dominant metabolite cohort of a novel Australian fungus, Aspergillus nanangensis.</title>
        <authorList>
            <person name="Lacey H.J."/>
            <person name="Gilchrist C.L.M."/>
            <person name="Crombie A."/>
            <person name="Kalaitzis J.A."/>
            <person name="Vuong D."/>
            <person name="Rutledge P.J."/>
            <person name="Turner P."/>
            <person name="Pitt J.I."/>
            <person name="Lacey E."/>
            <person name="Chooi Y.H."/>
            <person name="Piggott A.M."/>
        </authorList>
    </citation>
    <scope>NUCLEOTIDE SEQUENCE</scope>
    <source>
        <strain evidence="4">MST-FP2251</strain>
    </source>
</reference>
<gene>
    <name evidence="4" type="ORF">FE257_003710</name>
</gene>
<dbReference type="AlphaFoldDB" id="A0AAD4CSN1"/>
<dbReference type="InterPro" id="IPR036812">
    <property type="entry name" value="NAD(P)_OxRdtase_dom_sf"/>
</dbReference>
<dbReference type="CDD" id="cd19075">
    <property type="entry name" value="AKR_AKR7A1-5"/>
    <property type="match status" value="1"/>
</dbReference>
<dbReference type="InterPro" id="IPR023210">
    <property type="entry name" value="NADP_OxRdtase_dom"/>
</dbReference>
<dbReference type="Proteomes" id="UP001194746">
    <property type="component" value="Unassembled WGS sequence"/>
</dbReference>
<comment type="similarity">
    <text evidence="2">Belongs to the aldo/keto reductase family. Aldo/keto reductase 2 subfamily.</text>
</comment>
<evidence type="ECO:0000256" key="1">
    <source>
        <dbReference type="ARBA" id="ARBA00023002"/>
    </source>
</evidence>
<dbReference type="PANTHER" id="PTHR43364">
    <property type="entry name" value="NADH-SPECIFIC METHYLGLYOXAL REDUCTASE-RELATED"/>
    <property type="match status" value="1"/>
</dbReference>
<protein>
    <recommendedName>
        <fullName evidence="3">NADP-dependent oxidoreductase domain-containing protein</fullName>
    </recommendedName>
</protein>
<keyword evidence="1" id="KW-0560">Oxidoreductase</keyword>
<dbReference type="PANTHER" id="PTHR43364:SF4">
    <property type="entry name" value="NAD(P)-LINKED OXIDOREDUCTASE SUPERFAMILY PROTEIN"/>
    <property type="match status" value="1"/>
</dbReference>
<evidence type="ECO:0000313" key="4">
    <source>
        <dbReference type="EMBL" id="KAF9891698.1"/>
    </source>
</evidence>
<reference evidence="4" key="2">
    <citation type="submission" date="2020-02" db="EMBL/GenBank/DDBJ databases">
        <authorList>
            <person name="Gilchrist C.L.M."/>
            <person name="Chooi Y.-H."/>
        </authorList>
    </citation>
    <scope>NUCLEOTIDE SEQUENCE</scope>
    <source>
        <strain evidence="4">MST-FP2251</strain>
    </source>
</reference>
<evidence type="ECO:0000256" key="2">
    <source>
        <dbReference type="ARBA" id="ARBA00038157"/>
    </source>
</evidence>
<keyword evidence="5" id="KW-1185">Reference proteome</keyword>
<dbReference type="Pfam" id="PF00248">
    <property type="entry name" value="Aldo_ket_red"/>
    <property type="match status" value="1"/>
</dbReference>
<sequence>MASPSVQLIFGGASLGGMEAEFVSVQDTKSALDILKEGGIKTIDTARIYSDSEHFLGEADATSRFSIDTKYPGGFAPEPSTKEDVIASIDESLRLLKTSKINVYYIHAPDRRVPLEELLSGLNTAYKAGKFTRLGLSNFLPEEVSDVVRIAKANNYVLPTVYQGNYNAVARHSESTLLPILRKHGISFYAYSPIAGGFLTKDVEQLTAGGEGRWDPSNAIGGIYNKLYGKPGMLEGLKLWGEISKESGIPKAELAYRWVAYHSALKGDYGDAIIFGSKNGRQLKGTLQGLGNGPLAEEVVRKIELVWTAVEGDAPVDNFNGPVKK</sequence>
<organism evidence="4 5">
    <name type="scientific">Aspergillus nanangensis</name>
    <dbReference type="NCBI Taxonomy" id="2582783"/>
    <lineage>
        <taxon>Eukaryota</taxon>
        <taxon>Fungi</taxon>
        <taxon>Dikarya</taxon>
        <taxon>Ascomycota</taxon>
        <taxon>Pezizomycotina</taxon>
        <taxon>Eurotiomycetes</taxon>
        <taxon>Eurotiomycetidae</taxon>
        <taxon>Eurotiales</taxon>
        <taxon>Aspergillaceae</taxon>
        <taxon>Aspergillus</taxon>
        <taxon>Aspergillus subgen. Circumdati</taxon>
    </lineage>
</organism>
<evidence type="ECO:0000259" key="3">
    <source>
        <dbReference type="Pfam" id="PF00248"/>
    </source>
</evidence>
<name>A0AAD4CSN1_ASPNN</name>
<dbReference type="SUPFAM" id="SSF51430">
    <property type="entry name" value="NAD(P)-linked oxidoreductase"/>
    <property type="match status" value="1"/>
</dbReference>
<feature type="domain" description="NADP-dependent oxidoreductase" evidence="3">
    <location>
        <begin position="8"/>
        <end position="304"/>
    </location>
</feature>
<dbReference type="GO" id="GO:0016491">
    <property type="term" value="F:oxidoreductase activity"/>
    <property type="evidence" value="ECO:0007669"/>
    <property type="project" value="UniProtKB-KW"/>
</dbReference>
<dbReference type="Gene3D" id="3.20.20.100">
    <property type="entry name" value="NADP-dependent oxidoreductase domain"/>
    <property type="match status" value="1"/>
</dbReference>
<dbReference type="EMBL" id="VCAU01000017">
    <property type="protein sequence ID" value="KAF9891698.1"/>
    <property type="molecule type" value="Genomic_DNA"/>
</dbReference>